<feature type="domain" description="Amidohydrolase-related" evidence="1">
    <location>
        <begin position="44"/>
        <end position="359"/>
    </location>
</feature>
<dbReference type="AlphaFoldDB" id="A0A1B7LG54"/>
<sequence>MNNVSIVDARGRREGMMLCLEEGYIVLARKGYAGDGGLDLSGFTVLPGLIDSHVHLQLDGGADPLAGVNFSPPLRERCLELLRRGVVGLRDAGGAFNPGYAQAVLEPPECFPRLICCGRPLTVPGGHCAAIGEPVRGEKEIRSAVQRQLSGEGGWIKIMLTTGVVTGNRPPGQLQFSFDELLAAAIEAHGCGAKVAAHVQSREGVAMAVSAGVDSIEHGLGLTVELAREMARREITLVSTCTGFAAMAGKGRGEMAEKAARALQEQLRAVAVARGCGVRIVAGSDAGTPYNGFCGITAELGWLRRAGLSWPEALASCTIQAAKMLGWNGLGLVAPGYRGDLLIVTGDPLQDPAALDNVAQVLRGCIPAAGKADLWAKEGIA</sequence>
<name>A0A1B7LG54_9FIRM</name>
<dbReference type="STRING" id="1838280.A6M21_07940"/>
<reference evidence="2 3" key="1">
    <citation type="submission" date="2016-04" db="EMBL/GenBank/DDBJ databases">
        <authorList>
            <person name="Evans L.H."/>
            <person name="Alamgir A."/>
            <person name="Owens N."/>
            <person name="Weber N.D."/>
            <person name="Virtaneva K."/>
            <person name="Barbian K."/>
            <person name="Babar A."/>
            <person name="Rosenke K."/>
        </authorList>
    </citation>
    <scope>NUCLEOTIDE SEQUENCE [LARGE SCALE GENOMIC DNA]</scope>
    <source>
        <strain evidence="2 3">LMa1</strain>
    </source>
</reference>
<dbReference type="Proteomes" id="UP000078532">
    <property type="component" value="Unassembled WGS sequence"/>
</dbReference>
<accession>A0A1B7LG54</accession>
<evidence type="ECO:0000313" key="2">
    <source>
        <dbReference type="EMBL" id="OAT83605.1"/>
    </source>
</evidence>
<dbReference type="EMBL" id="LYVF01000106">
    <property type="protein sequence ID" value="OAT83605.1"/>
    <property type="molecule type" value="Genomic_DNA"/>
</dbReference>
<dbReference type="SUPFAM" id="SSF51556">
    <property type="entry name" value="Metallo-dependent hydrolases"/>
    <property type="match status" value="1"/>
</dbReference>
<dbReference type="CDD" id="cd01299">
    <property type="entry name" value="Met_dep_hydrolase_A"/>
    <property type="match status" value="1"/>
</dbReference>
<dbReference type="Gene3D" id="2.30.40.10">
    <property type="entry name" value="Urease, subunit C, domain 1"/>
    <property type="match status" value="1"/>
</dbReference>
<protein>
    <recommendedName>
        <fullName evidence="1">Amidohydrolase-related domain-containing protein</fullName>
    </recommendedName>
</protein>
<dbReference type="Pfam" id="PF01979">
    <property type="entry name" value="Amidohydro_1"/>
    <property type="match status" value="1"/>
</dbReference>
<dbReference type="GO" id="GO:0016810">
    <property type="term" value="F:hydrolase activity, acting on carbon-nitrogen (but not peptide) bonds"/>
    <property type="evidence" value="ECO:0007669"/>
    <property type="project" value="InterPro"/>
</dbReference>
<dbReference type="InterPro" id="IPR057744">
    <property type="entry name" value="OTAase-like"/>
</dbReference>
<gene>
    <name evidence="2" type="ORF">A6M21_07940</name>
</gene>
<dbReference type="InterPro" id="IPR006680">
    <property type="entry name" value="Amidohydro-rel"/>
</dbReference>
<dbReference type="InterPro" id="IPR051781">
    <property type="entry name" value="Metallo-dep_Hydrolase"/>
</dbReference>
<dbReference type="PANTHER" id="PTHR43135:SF3">
    <property type="entry name" value="ALPHA-D-RIBOSE 1-METHYLPHOSPHONATE 5-TRIPHOSPHATE DIPHOSPHATASE"/>
    <property type="match status" value="1"/>
</dbReference>
<dbReference type="InterPro" id="IPR032466">
    <property type="entry name" value="Metal_Hydrolase"/>
</dbReference>
<dbReference type="InterPro" id="IPR011059">
    <property type="entry name" value="Metal-dep_hydrolase_composite"/>
</dbReference>
<comment type="caution">
    <text evidence="2">The sequence shown here is derived from an EMBL/GenBank/DDBJ whole genome shotgun (WGS) entry which is preliminary data.</text>
</comment>
<dbReference type="Gene3D" id="3.20.20.140">
    <property type="entry name" value="Metal-dependent hydrolases"/>
    <property type="match status" value="1"/>
</dbReference>
<keyword evidence="3" id="KW-1185">Reference proteome</keyword>
<evidence type="ECO:0000259" key="1">
    <source>
        <dbReference type="Pfam" id="PF01979"/>
    </source>
</evidence>
<dbReference type="SUPFAM" id="SSF51338">
    <property type="entry name" value="Composite domain of metallo-dependent hydrolases"/>
    <property type="match status" value="2"/>
</dbReference>
<proteinExistence type="predicted"/>
<organism evidence="2 3">
    <name type="scientific">Desulfotomaculum copahuensis</name>
    <dbReference type="NCBI Taxonomy" id="1838280"/>
    <lineage>
        <taxon>Bacteria</taxon>
        <taxon>Bacillati</taxon>
        <taxon>Bacillota</taxon>
        <taxon>Clostridia</taxon>
        <taxon>Eubacteriales</taxon>
        <taxon>Desulfotomaculaceae</taxon>
        <taxon>Desulfotomaculum</taxon>
    </lineage>
</organism>
<dbReference type="PANTHER" id="PTHR43135">
    <property type="entry name" value="ALPHA-D-RIBOSE 1-METHYLPHOSPHONATE 5-TRIPHOSPHATE DIPHOSPHATASE"/>
    <property type="match status" value="1"/>
</dbReference>
<evidence type="ECO:0000313" key="3">
    <source>
        <dbReference type="Proteomes" id="UP000078532"/>
    </source>
</evidence>